<reference evidence="2" key="1">
    <citation type="submission" date="2018-10" db="EMBL/GenBank/DDBJ databases">
        <title>Schaedlerella arabinophila gen. nov. sp. nov., isolated from the mouse intestinal tract and comparative analysis with the genome of the closely related altered Schaedler flora strain ASF502.</title>
        <authorList>
            <person name="Miyake S."/>
            <person name="Soh M."/>
            <person name="Seedorf H."/>
        </authorList>
    </citation>
    <scope>NUCLEOTIDE SEQUENCE [LARGE SCALE GENOMIC DNA]</scope>
    <source>
        <strain evidence="2">DSM 106076</strain>
    </source>
</reference>
<organism evidence="2 3">
    <name type="scientific">Schaedlerella arabinosiphila</name>
    <dbReference type="NCBI Taxonomy" id="2044587"/>
    <lineage>
        <taxon>Bacteria</taxon>
        <taxon>Bacillati</taxon>
        <taxon>Bacillota</taxon>
        <taxon>Clostridia</taxon>
        <taxon>Lachnospirales</taxon>
        <taxon>Lachnospiraceae</taxon>
        <taxon>Schaedlerella</taxon>
    </lineage>
</organism>
<dbReference type="HOGENOM" id="CLU_180557_0_0_9"/>
<evidence type="ECO:0000313" key="2">
    <source>
        <dbReference type="EMBL" id="RRK31282.1"/>
    </source>
</evidence>
<dbReference type="eggNOG" id="ENOG5032Z8V">
    <property type="taxonomic scope" value="Bacteria"/>
</dbReference>
<name>N2AAK1_9FIRM</name>
<dbReference type="EMBL" id="VIRB01000143">
    <property type="protein sequence ID" value="NDO71691.1"/>
    <property type="molecule type" value="Genomic_DNA"/>
</dbReference>
<evidence type="ECO:0000313" key="3">
    <source>
        <dbReference type="Proteomes" id="UP000274920"/>
    </source>
</evidence>
<accession>A0A426DEZ0</accession>
<dbReference type="AlphaFoldDB" id="N2AAK1"/>
<comment type="caution">
    <text evidence="2">The sequence shown here is derived from an EMBL/GenBank/DDBJ whole genome shotgun (WGS) entry which is preliminary data.</text>
</comment>
<gene>
    <name evidence="2" type="ORF">EBB54_07835</name>
    <name evidence="1" type="ORF">FMM80_24775</name>
</gene>
<dbReference type="OrthoDB" id="9805037at2"/>
<dbReference type="Proteomes" id="UP000274920">
    <property type="component" value="Unassembled WGS sequence"/>
</dbReference>
<reference evidence="1 4" key="2">
    <citation type="submission" date="2019-07" db="EMBL/GenBank/DDBJ databases">
        <title>Draft genome sequences of 15 bacterial species constituting the stable defined intestinal microbiota of the GM15 gnotobiotic mouse model.</title>
        <authorList>
            <person name="Elie C."/>
            <person name="Mathieu A."/>
            <person name="Saliou A."/>
            <person name="Darnaud M."/>
            <person name="Leulier F."/>
            <person name="Tamellini A."/>
        </authorList>
    </citation>
    <scope>NUCLEOTIDE SEQUENCE [LARGE SCALE GENOMIC DNA]</scope>
    <source>
        <strain evidence="4">ASF 502</strain>
        <strain evidence="1">MD300</strain>
    </source>
</reference>
<dbReference type="RefSeq" id="WP_004081232.1">
    <property type="nucleotide sequence ID" value="NZ_RHJS01000002.1"/>
</dbReference>
<dbReference type="EMBL" id="RHJS01000002">
    <property type="protein sequence ID" value="RRK31282.1"/>
    <property type="molecule type" value="Genomic_DNA"/>
</dbReference>
<evidence type="ECO:0000313" key="4">
    <source>
        <dbReference type="Proteomes" id="UP000474104"/>
    </source>
</evidence>
<accession>N2AAK1</accession>
<dbReference type="Pfam" id="PF12668">
    <property type="entry name" value="DUF3791"/>
    <property type="match status" value="1"/>
</dbReference>
<keyword evidence="3" id="KW-1185">Reference proteome</keyword>
<dbReference type="STRING" id="2044587.C824_03276"/>
<proteinExistence type="predicted"/>
<protein>
    <submittedName>
        <fullName evidence="2">DUF3791 domain-containing protein</fullName>
    </submittedName>
</protein>
<dbReference type="InterPro" id="IPR024269">
    <property type="entry name" value="DUF3791"/>
</dbReference>
<evidence type="ECO:0000313" key="1">
    <source>
        <dbReference type="EMBL" id="NDO71691.1"/>
    </source>
</evidence>
<dbReference type="Proteomes" id="UP000474104">
    <property type="component" value="Unassembled WGS sequence"/>
</dbReference>
<sequence>MSETIRKQINYTVVCVNEFARRKALHPRIAFLYLYNYKGIDFLKENYDIEHTLSLDDAIEDLDIICRNNGGMLE</sequence>